<organism evidence="2 3">
    <name type="scientific">Rhodospirillum centenum (strain ATCC 51521 / SW)</name>
    <dbReference type="NCBI Taxonomy" id="414684"/>
    <lineage>
        <taxon>Bacteria</taxon>
        <taxon>Pseudomonadati</taxon>
        <taxon>Pseudomonadota</taxon>
        <taxon>Alphaproteobacteria</taxon>
        <taxon>Rhodospirillales</taxon>
        <taxon>Rhodospirillaceae</taxon>
        <taxon>Rhodospirillum</taxon>
    </lineage>
</organism>
<dbReference type="KEGG" id="rce:RC1_2774"/>
<dbReference type="EMBL" id="CP000613">
    <property type="protein sequence ID" value="ACJ00147.1"/>
    <property type="molecule type" value="Genomic_DNA"/>
</dbReference>
<keyword evidence="3" id="KW-1185">Reference proteome</keyword>
<protein>
    <submittedName>
        <fullName evidence="2">Uncharacterized protein</fullName>
    </submittedName>
</protein>
<dbReference type="STRING" id="414684.RC1_2774"/>
<evidence type="ECO:0000256" key="1">
    <source>
        <dbReference type="SAM" id="MobiDB-lite"/>
    </source>
</evidence>
<name>B6IV23_RHOCS</name>
<dbReference type="HOGENOM" id="CLU_2882962_0_0_5"/>
<accession>B6IV23</accession>
<dbReference type="Proteomes" id="UP000001591">
    <property type="component" value="Chromosome"/>
</dbReference>
<evidence type="ECO:0000313" key="3">
    <source>
        <dbReference type="Proteomes" id="UP000001591"/>
    </source>
</evidence>
<sequence length="63" mass="6479">MVPPPAAPGKSTRCRPCVRRTGGGGRDRGTSITGVVWTRVLTADGSDSRGISIEWGSSSAGLH</sequence>
<feature type="region of interest" description="Disordered" evidence="1">
    <location>
        <begin position="1"/>
        <end position="31"/>
    </location>
</feature>
<gene>
    <name evidence="2" type="ordered locus">RC1_2774</name>
</gene>
<proteinExistence type="predicted"/>
<evidence type="ECO:0000313" key="2">
    <source>
        <dbReference type="EMBL" id="ACJ00147.1"/>
    </source>
</evidence>
<reference evidence="2 3" key="1">
    <citation type="journal article" date="2010" name="BMC Genomics">
        <title>Metabolic flexibility revealed in the genome of the cyst-forming alpha-1 proteobacterium Rhodospirillum centenum.</title>
        <authorList>
            <person name="Lu Y.K."/>
            <person name="Marden J."/>
            <person name="Han M."/>
            <person name="Swingley W.D."/>
            <person name="Mastrian S.D."/>
            <person name="Chowdhury S.R."/>
            <person name="Hao J."/>
            <person name="Helmy T."/>
            <person name="Kim S."/>
            <person name="Kurdoglu A.A."/>
            <person name="Matthies H.J."/>
            <person name="Rollo D."/>
            <person name="Stothard P."/>
            <person name="Blankenship R.E."/>
            <person name="Bauer C.E."/>
            <person name="Touchman J.W."/>
        </authorList>
    </citation>
    <scope>NUCLEOTIDE SEQUENCE [LARGE SCALE GENOMIC DNA]</scope>
    <source>
        <strain evidence="3">ATCC 51521 / SW</strain>
    </source>
</reference>
<dbReference type="AlphaFoldDB" id="B6IV23"/>